<keyword evidence="8" id="KW-1133">Transmembrane helix</keyword>
<keyword evidence="8" id="KW-0472">Membrane</keyword>
<dbReference type="OrthoDB" id="25028at2759"/>
<dbReference type="GO" id="GO:0045134">
    <property type="term" value="F:UDP phosphatase activity"/>
    <property type="evidence" value="ECO:0007669"/>
    <property type="project" value="TreeGrafter"/>
</dbReference>
<feature type="transmembrane region" description="Helical" evidence="8">
    <location>
        <begin position="139"/>
        <end position="156"/>
    </location>
</feature>
<dbReference type="Proteomes" id="UP000838412">
    <property type="component" value="Chromosome 9"/>
</dbReference>
<evidence type="ECO:0000256" key="7">
    <source>
        <dbReference type="SAM" id="MobiDB-lite"/>
    </source>
</evidence>
<evidence type="ECO:0000256" key="2">
    <source>
        <dbReference type="ARBA" id="ARBA00022723"/>
    </source>
</evidence>
<evidence type="ECO:0000256" key="1">
    <source>
        <dbReference type="ARBA" id="ARBA00001913"/>
    </source>
</evidence>
<feature type="binding site" evidence="6">
    <location>
        <position position="252"/>
    </location>
    <ligand>
        <name>Ca(2+)</name>
        <dbReference type="ChEBI" id="CHEBI:29108"/>
    </ligand>
</feature>
<keyword evidence="8" id="KW-0812">Transmembrane</keyword>
<feature type="region of interest" description="Disordered" evidence="7">
    <location>
        <begin position="63"/>
        <end position="104"/>
    </location>
</feature>
<dbReference type="FunFam" id="2.120.10.100:FF:000003">
    <property type="entry name" value="Apyrase calcium-activated nucleotidase SCAN-1-like protein signal peptide"/>
    <property type="match status" value="1"/>
</dbReference>
<evidence type="ECO:0000313" key="10">
    <source>
        <dbReference type="Proteomes" id="UP000838412"/>
    </source>
</evidence>
<dbReference type="InterPro" id="IPR009283">
    <property type="entry name" value="Apyrase"/>
</dbReference>
<evidence type="ECO:0000256" key="4">
    <source>
        <dbReference type="ARBA" id="ARBA00022837"/>
    </source>
</evidence>
<reference evidence="9" key="1">
    <citation type="submission" date="2022-01" db="EMBL/GenBank/DDBJ databases">
        <authorList>
            <person name="Braso-Vives M."/>
        </authorList>
    </citation>
    <scope>NUCLEOTIDE SEQUENCE</scope>
</reference>
<keyword evidence="3" id="KW-0378">Hydrolase</keyword>
<feature type="compositionally biased region" description="Polar residues" evidence="7">
    <location>
        <begin position="92"/>
        <end position="104"/>
    </location>
</feature>
<organism evidence="9 10">
    <name type="scientific">Branchiostoma lanceolatum</name>
    <name type="common">Common lancelet</name>
    <name type="synonym">Amphioxus lanceolatum</name>
    <dbReference type="NCBI Taxonomy" id="7740"/>
    <lineage>
        <taxon>Eukaryota</taxon>
        <taxon>Metazoa</taxon>
        <taxon>Chordata</taxon>
        <taxon>Cephalochordata</taxon>
        <taxon>Leptocardii</taxon>
        <taxon>Amphioxiformes</taxon>
        <taxon>Branchiostomatidae</taxon>
        <taxon>Branchiostoma</taxon>
    </lineage>
</organism>
<dbReference type="EMBL" id="OV696694">
    <property type="protein sequence ID" value="CAH1273691.1"/>
    <property type="molecule type" value="Genomic_DNA"/>
</dbReference>
<dbReference type="AlphaFoldDB" id="A0A8K0AGX5"/>
<protein>
    <submittedName>
        <fullName evidence="9">CANT1 protein</fullName>
    </submittedName>
</protein>
<evidence type="ECO:0000313" key="9">
    <source>
        <dbReference type="EMBL" id="CAH1273691.1"/>
    </source>
</evidence>
<comment type="similarity">
    <text evidence="5">Belongs to the apyrase family.</text>
</comment>
<dbReference type="GO" id="GO:0004382">
    <property type="term" value="F:GDP phosphatase activity"/>
    <property type="evidence" value="ECO:0007669"/>
    <property type="project" value="TreeGrafter"/>
</dbReference>
<gene>
    <name evidence="9" type="primary">CANT1</name>
    <name evidence="9" type="ORF">BLAG_LOCUS24955</name>
</gene>
<comment type="cofactor">
    <cofactor evidence="1 6">
        <name>Ca(2+)</name>
        <dbReference type="ChEBI" id="CHEBI:29108"/>
    </cofactor>
</comment>
<feature type="binding site" evidence="6">
    <location>
        <position position="253"/>
    </location>
    <ligand>
        <name>Ca(2+)</name>
        <dbReference type="ChEBI" id="CHEBI:29108"/>
    </ligand>
</feature>
<evidence type="ECO:0000256" key="6">
    <source>
        <dbReference type="PIRSR" id="PIRSR609283-1"/>
    </source>
</evidence>
<sequence>MLAYVVLWTELPCLGFYVAPLNRFSYVLSLQRFPFPCPTRHTKHAGPATTSAARRYGRRAWEKHQAADSTEDDTTANGESLVDGEVSKTKRASGSYQTTSTSTMEGRVKEDKMISIKTVTSPIRPVEANGIRLRFRMKVILAVVAFVAVILFFYPSCKSTTYPTDRFGQHTAYNSTYPMTAPWFSERGTHYRIGLITDLDHASKNDEKTWKSFYKKGVLVIKGDRVQVTWDDAQPTVMTSSLAQGGRSMELSELCVFNGRLYSVDDRTGVVYEIVQTGDKTVAVPWVILGDGNGRSTNKGFKGEWVAVKDDTMYVGGLGKEWTTTTGVVLNTNPQFVKTIGFHGDVAHHDWVGNYNAMREAAGYSYPGYMIHESGVWSDIHQRWFFLPRRASQFSYNEDDDEHRATNLIISCSEDFQDIKVQTIGKLNPIRGFSSFKFIPGTQDQVMVALKTEEDRGAIATFISVFRVDGKILLTDQRIEGDFKYEGVEFI</sequence>
<dbReference type="GO" id="GO:0005509">
    <property type="term" value="F:calcium ion binding"/>
    <property type="evidence" value="ECO:0007669"/>
    <property type="project" value="InterPro"/>
</dbReference>
<feature type="binding site" evidence="6">
    <location>
        <position position="486"/>
    </location>
    <ligand>
        <name>Ca(2+)</name>
        <dbReference type="ChEBI" id="CHEBI:29108"/>
    </ligand>
</feature>
<feature type="binding site" evidence="6">
    <location>
        <position position="304"/>
    </location>
    <ligand>
        <name>Ca(2+)</name>
        <dbReference type="ChEBI" id="CHEBI:29108"/>
    </ligand>
</feature>
<evidence type="ECO:0000256" key="8">
    <source>
        <dbReference type="SAM" id="Phobius"/>
    </source>
</evidence>
<dbReference type="PANTHER" id="PTHR13023">
    <property type="entry name" value="APYRASE"/>
    <property type="match status" value="1"/>
</dbReference>
<feature type="binding site" evidence="6">
    <location>
        <position position="373"/>
    </location>
    <ligand>
        <name>Ca(2+)</name>
        <dbReference type="ChEBI" id="CHEBI:29108"/>
    </ligand>
</feature>
<dbReference type="Gene3D" id="2.120.10.100">
    <property type="entry name" value="Apyrase"/>
    <property type="match status" value="1"/>
</dbReference>
<dbReference type="PANTHER" id="PTHR13023:SF3">
    <property type="entry name" value="SOLUBLE CALCIUM-ACTIVATED NUCLEOTIDASE 1"/>
    <property type="match status" value="1"/>
</dbReference>
<dbReference type="Pfam" id="PF06079">
    <property type="entry name" value="Apyrase"/>
    <property type="match status" value="1"/>
</dbReference>
<proteinExistence type="inferred from homology"/>
<keyword evidence="2 6" id="KW-0479">Metal-binding</keyword>
<feature type="binding site" evidence="6">
    <location>
        <position position="434"/>
    </location>
    <ligand>
        <name>Ca(2+)</name>
        <dbReference type="ChEBI" id="CHEBI:29108"/>
    </ligand>
</feature>
<evidence type="ECO:0000256" key="5">
    <source>
        <dbReference type="ARBA" id="ARBA00025738"/>
    </source>
</evidence>
<dbReference type="InterPro" id="IPR036258">
    <property type="entry name" value="Apyrase_sf"/>
</dbReference>
<dbReference type="SUPFAM" id="SSF101887">
    <property type="entry name" value="Apyrase"/>
    <property type="match status" value="1"/>
</dbReference>
<keyword evidence="4 6" id="KW-0106">Calcium</keyword>
<dbReference type="GO" id="GO:0030166">
    <property type="term" value="P:proteoglycan biosynthetic process"/>
    <property type="evidence" value="ECO:0007669"/>
    <property type="project" value="TreeGrafter"/>
</dbReference>
<name>A0A8K0AGX5_BRALA</name>
<evidence type="ECO:0000256" key="3">
    <source>
        <dbReference type="ARBA" id="ARBA00022801"/>
    </source>
</evidence>
<accession>A0A8K0AGX5</accession>
<keyword evidence="10" id="KW-1185">Reference proteome</keyword>